<dbReference type="InterPro" id="IPR035914">
    <property type="entry name" value="Sperma_CUB_dom_sf"/>
</dbReference>
<evidence type="ECO:0000256" key="4">
    <source>
        <dbReference type="SAM" id="Phobius"/>
    </source>
</evidence>
<evidence type="ECO:0000256" key="3">
    <source>
        <dbReference type="PROSITE-ProRule" id="PRU00059"/>
    </source>
</evidence>
<name>A0AAV2S0V9_MEGNR</name>
<dbReference type="Proteomes" id="UP001497623">
    <property type="component" value="Unassembled WGS sequence"/>
</dbReference>
<dbReference type="SMART" id="SM00042">
    <property type="entry name" value="CUB"/>
    <property type="match status" value="1"/>
</dbReference>
<keyword evidence="4" id="KW-0812">Transmembrane</keyword>
<feature type="domain" description="CUB" evidence="5">
    <location>
        <begin position="41"/>
        <end position="156"/>
    </location>
</feature>
<keyword evidence="7" id="KW-1185">Reference proteome</keyword>
<dbReference type="InterPro" id="IPR000859">
    <property type="entry name" value="CUB_dom"/>
</dbReference>
<evidence type="ECO:0000259" key="5">
    <source>
        <dbReference type="PROSITE" id="PS01180"/>
    </source>
</evidence>
<keyword evidence="2" id="KW-1015">Disulfide bond</keyword>
<dbReference type="EMBL" id="CAXKWB010041305">
    <property type="protein sequence ID" value="CAL4156104.1"/>
    <property type="molecule type" value="Genomic_DNA"/>
</dbReference>
<keyword evidence="1" id="KW-0677">Repeat</keyword>
<comment type="caution">
    <text evidence="6">The sequence shown here is derived from an EMBL/GenBank/DDBJ whole genome shotgun (WGS) entry which is preliminary data.</text>
</comment>
<comment type="caution">
    <text evidence="3">Lacks conserved residue(s) required for the propagation of feature annotation.</text>
</comment>
<feature type="transmembrane region" description="Helical" evidence="4">
    <location>
        <begin position="6"/>
        <end position="27"/>
    </location>
</feature>
<dbReference type="Pfam" id="PF00431">
    <property type="entry name" value="CUB"/>
    <property type="match status" value="1"/>
</dbReference>
<dbReference type="SUPFAM" id="SSF49854">
    <property type="entry name" value="Spermadhesin, CUB domain"/>
    <property type="match status" value="1"/>
</dbReference>
<dbReference type="CDD" id="cd00041">
    <property type="entry name" value="CUB"/>
    <property type="match status" value="1"/>
</dbReference>
<keyword evidence="4" id="KW-1133">Transmembrane helix</keyword>
<reference evidence="6 7" key="1">
    <citation type="submission" date="2024-05" db="EMBL/GenBank/DDBJ databases">
        <authorList>
            <person name="Wallberg A."/>
        </authorList>
    </citation>
    <scope>NUCLEOTIDE SEQUENCE [LARGE SCALE GENOMIC DNA]</scope>
</reference>
<evidence type="ECO:0000256" key="2">
    <source>
        <dbReference type="ARBA" id="ARBA00023157"/>
    </source>
</evidence>
<feature type="non-terminal residue" evidence="6">
    <location>
        <position position="231"/>
    </location>
</feature>
<protein>
    <recommendedName>
        <fullName evidence="5">CUB domain-containing protein</fullName>
    </recommendedName>
</protein>
<gene>
    <name evidence="6" type="ORF">MNOR_LOCUS31667</name>
</gene>
<organism evidence="6 7">
    <name type="scientific">Meganyctiphanes norvegica</name>
    <name type="common">Northern krill</name>
    <name type="synonym">Thysanopoda norvegica</name>
    <dbReference type="NCBI Taxonomy" id="48144"/>
    <lineage>
        <taxon>Eukaryota</taxon>
        <taxon>Metazoa</taxon>
        <taxon>Ecdysozoa</taxon>
        <taxon>Arthropoda</taxon>
        <taxon>Crustacea</taxon>
        <taxon>Multicrustacea</taxon>
        <taxon>Malacostraca</taxon>
        <taxon>Eumalacostraca</taxon>
        <taxon>Eucarida</taxon>
        <taxon>Euphausiacea</taxon>
        <taxon>Euphausiidae</taxon>
        <taxon>Meganyctiphanes</taxon>
    </lineage>
</organism>
<keyword evidence="4" id="KW-0472">Membrane</keyword>
<dbReference type="Gene3D" id="2.60.120.290">
    <property type="entry name" value="Spermadhesin, CUB domain"/>
    <property type="match status" value="1"/>
</dbReference>
<accession>A0AAV2S0V9</accession>
<dbReference type="PROSITE" id="PS01180">
    <property type="entry name" value="CUB"/>
    <property type="match status" value="1"/>
</dbReference>
<evidence type="ECO:0000313" key="7">
    <source>
        <dbReference type="Proteomes" id="UP001497623"/>
    </source>
</evidence>
<sequence length="231" mass="24924">MMHNNMAYIIYFTLIVASYDAAFGAMVKPDVSLHSRSSVPCVNKASEMALPVGQTVTFTSPNYPNNYDQKSNCGWKFKTDKGATLELTCEDFSLRPQTKKGECRDFFKTNDYKTVTKYCGDDNPSGFVSNGRRLNLLFNSGKKKLSTGFSCSLTAKGPPTTTIAAPAADCNHDLIVSVGMDETWSSPGYPGGYPEGISCTLTITGIPHYSGGISCTVTIMGNTFSTLGCIT</sequence>
<dbReference type="AlphaFoldDB" id="A0AAV2S0V9"/>
<dbReference type="PANTHER" id="PTHR24251">
    <property type="entry name" value="OVOCHYMASE-RELATED"/>
    <property type="match status" value="1"/>
</dbReference>
<evidence type="ECO:0000256" key="1">
    <source>
        <dbReference type="ARBA" id="ARBA00022737"/>
    </source>
</evidence>
<evidence type="ECO:0000313" key="6">
    <source>
        <dbReference type="EMBL" id="CAL4156104.1"/>
    </source>
</evidence>
<proteinExistence type="predicted"/>